<gene>
    <name evidence="3" type="ORF">CAEBREN_05813</name>
</gene>
<feature type="region of interest" description="Disordered" evidence="1">
    <location>
        <begin position="162"/>
        <end position="184"/>
    </location>
</feature>
<proteinExistence type="predicted"/>
<dbReference type="Pfam" id="PF04435">
    <property type="entry name" value="SPK"/>
    <property type="match status" value="1"/>
</dbReference>
<evidence type="ECO:0000259" key="2">
    <source>
        <dbReference type="SMART" id="SM00583"/>
    </source>
</evidence>
<dbReference type="SMART" id="SM00583">
    <property type="entry name" value="SPK"/>
    <property type="match status" value="1"/>
</dbReference>
<evidence type="ECO:0000256" key="1">
    <source>
        <dbReference type="SAM" id="MobiDB-lite"/>
    </source>
</evidence>
<evidence type="ECO:0000313" key="4">
    <source>
        <dbReference type="Proteomes" id="UP000008068"/>
    </source>
</evidence>
<dbReference type="Proteomes" id="UP000008068">
    <property type="component" value="Unassembled WGS sequence"/>
</dbReference>
<feature type="domain" description="SPK" evidence="2">
    <location>
        <begin position="7"/>
        <end position="119"/>
    </location>
</feature>
<organism evidence="4">
    <name type="scientific">Caenorhabditis brenneri</name>
    <name type="common">Nematode worm</name>
    <dbReference type="NCBI Taxonomy" id="135651"/>
    <lineage>
        <taxon>Eukaryota</taxon>
        <taxon>Metazoa</taxon>
        <taxon>Ecdysozoa</taxon>
        <taxon>Nematoda</taxon>
        <taxon>Chromadorea</taxon>
        <taxon>Rhabditida</taxon>
        <taxon>Rhabditina</taxon>
        <taxon>Rhabditomorpha</taxon>
        <taxon>Rhabditoidea</taxon>
        <taxon>Rhabditidae</taxon>
        <taxon>Peloderinae</taxon>
        <taxon>Caenorhabditis</taxon>
    </lineage>
</organism>
<keyword evidence="4" id="KW-1185">Reference proteome</keyword>
<dbReference type="EMBL" id="GL379882">
    <property type="protein sequence ID" value="EGT60139.1"/>
    <property type="molecule type" value="Genomic_DNA"/>
</dbReference>
<dbReference type="AlphaFoldDB" id="G0NGQ7"/>
<dbReference type="InParanoid" id="G0NGQ7"/>
<evidence type="ECO:0000313" key="3">
    <source>
        <dbReference type="EMBL" id="EGT60139.1"/>
    </source>
</evidence>
<name>G0NGQ7_CAEBE</name>
<protein>
    <recommendedName>
        <fullName evidence="2">SPK domain-containing protein</fullName>
    </recommendedName>
</protein>
<sequence length="412" mass="47614">MTTNPDSDAALLNFIQSEASTNPEIRTMSIFCNDFNLAHPDHHAPENTIYCRIRKLLKKIDHEKYDDTILAKMMFFLAQPLVGVNLDKVKDRLKKSGTLGLDYHYRIVYYKNDEVELKGEHQRKNQRDRARDERSRRESTEFFDRGRFASLEMKFEKQMKEEARELGEREKAREEAQRRAEEERLRRESLNDYWGFDDPNVPSTSDQGRQRFFEVQADQGQEDWAPATKRVRVEVPGMVAQGNVQATLPEPPRPQVHEADSTVYSIGSSPAPNTVRKQGTDYDYYVVLDGIHNLTLVLEDPCLESLRAEIAEELAKPESNKMKIPQGRIAEALVDGINIVVKYAKSDNITGSIGLNEFMRLLKLQILNIGYREEIEHVTRITDIVNKSSQQMIISMAKVRFAMETIFEKIRQ</sequence>
<reference evidence="4" key="1">
    <citation type="submission" date="2011-07" db="EMBL/GenBank/DDBJ databases">
        <authorList>
            <consortium name="Caenorhabditis brenneri Sequencing and Analysis Consortium"/>
            <person name="Wilson R.K."/>
        </authorList>
    </citation>
    <scope>NUCLEOTIDE SEQUENCE [LARGE SCALE GENOMIC DNA]</scope>
    <source>
        <strain evidence="4">PB2801</strain>
    </source>
</reference>
<dbReference type="HOGENOM" id="CLU_742333_0_0_1"/>
<dbReference type="InterPro" id="IPR006570">
    <property type="entry name" value="SPK_dom"/>
</dbReference>
<accession>G0NGQ7</accession>
<feature type="region of interest" description="Disordered" evidence="1">
    <location>
        <begin position="119"/>
        <end position="138"/>
    </location>
</feature>